<dbReference type="EC" id="3.1.3.15" evidence="3 8"/>
<dbReference type="SUPFAM" id="SSF89550">
    <property type="entry name" value="PHP domain-like"/>
    <property type="match status" value="1"/>
</dbReference>
<keyword evidence="5 8" id="KW-0378">Hydrolase</keyword>
<dbReference type="Pfam" id="PF02811">
    <property type="entry name" value="PHP"/>
    <property type="match status" value="1"/>
</dbReference>
<evidence type="ECO:0000256" key="4">
    <source>
        <dbReference type="ARBA" id="ARBA00022605"/>
    </source>
</evidence>
<protein>
    <recommendedName>
        <fullName evidence="3 8">Histidinol-phosphatase</fullName>
        <shortName evidence="8">HolPase</shortName>
        <ecNumber evidence="3 8">3.1.3.15</ecNumber>
    </recommendedName>
</protein>
<feature type="domain" description="PHP" evidence="9">
    <location>
        <begin position="21"/>
        <end position="159"/>
    </location>
</feature>
<dbReference type="AlphaFoldDB" id="A0AAD5UKD2"/>
<evidence type="ECO:0000256" key="7">
    <source>
        <dbReference type="ARBA" id="ARBA00049158"/>
    </source>
</evidence>
<dbReference type="InterPro" id="IPR016195">
    <property type="entry name" value="Pol/histidinol_Pase-like"/>
</dbReference>
<comment type="catalytic activity">
    <reaction evidence="7 8">
        <text>L-histidinol phosphate + H2O = L-histidinol + phosphate</text>
        <dbReference type="Rhea" id="RHEA:14465"/>
        <dbReference type="ChEBI" id="CHEBI:15377"/>
        <dbReference type="ChEBI" id="CHEBI:43474"/>
        <dbReference type="ChEBI" id="CHEBI:57699"/>
        <dbReference type="ChEBI" id="CHEBI:57980"/>
        <dbReference type="EC" id="3.1.3.15"/>
    </reaction>
</comment>
<evidence type="ECO:0000256" key="8">
    <source>
        <dbReference type="RuleBase" id="RU366003"/>
    </source>
</evidence>
<comment type="caution">
    <text evidence="10">The sequence shown here is derived from an EMBL/GenBank/DDBJ whole genome shotgun (WGS) entry which is preliminary data.</text>
</comment>
<dbReference type="NCBIfam" id="TIGR01856">
    <property type="entry name" value="hisJ_fam"/>
    <property type="match status" value="1"/>
</dbReference>
<organism evidence="10 11">
    <name type="scientific">Boothiomyces macroporosus</name>
    <dbReference type="NCBI Taxonomy" id="261099"/>
    <lineage>
        <taxon>Eukaryota</taxon>
        <taxon>Fungi</taxon>
        <taxon>Fungi incertae sedis</taxon>
        <taxon>Chytridiomycota</taxon>
        <taxon>Chytridiomycota incertae sedis</taxon>
        <taxon>Chytridiomycetes</taxon>
        <taxon>Rhizophydiales</taxon>
        <taxon>Terramycetaceae</taxon>
        <taxon>Boothiomyces</taxon>
    </lineage>
</organism>
<accession>A0AAD5UKD2</accession>
<dbReference type="Gene3D" id="3.20.20.140">
    <property type="entry name" value="Metal-dependent hydrolases"/>
    <property type="match status" value="1"/>
</dbReference>
<gene>
    <name evidence="10" type="primary">HIS2</name>
    <name evidence="10" type="ORF">HK103_001749</name>
</gene>
<name>A0AAD5UKD2_9FUNG</name>
<keyword evidence="6 8" id="KW-0368">Histidine biosynthesis</keyword>
<keyword evidence="11" id="KW-1185">Reference proteome</keyword>
<comment type="pathway">
    <text evidence="1 8">Amino-acid biosynthesis; L-histidine biosynthesis; L-histidine from 5-phospho-alpha-D-ribose 1-diphosphate: step 8/9.</text>
</comment>
<reference evidence="10" key="1">
    <citation type="submission" date="2020-05" db="EMBL/GenBank/DDBJ databases">
        <title>Phylogenomic resolution of chytrid fungi.</title>
        <authorList>
            <person name="Stajich J.E."/>
            <person name="Amses K."/>
            <person name="Simmons R."/>
            <person name="Seto K."/>
            <person name="Myers J."/>
            <person name="Bonds A."/>
            <person name="Quandt C.A."/>
            <person name="Barry K."/>
            <person name="Liu P."/>
            <person name="Grigoriev I."/>
            <person name="Longcore J.E."/>
            <person name="James T.Y."/>
        </authorList>
    </citation>
    <scope>NUCLEOTIDE SEQUENCE</scope>
    <source>
        <strain evidence="10">PLAUS21</strain>
    </source>
</reference>
<evidence type="ECO:0000256" key="6">
    <source>
        <dbReference type="ARBA" id="ARBA00023102"/>
    </source>
</evidence>
<dbReference type="PANTHER" id="PTHR21039:SF0">
    <property type="entry name" value="HISTIDINOL-PHOSPHATASE"/>
    <property type="match status" value="1"/>
</dbReference>
<evidence type="ECO:0000256" key="3">
    <source>
        <dbReference type="ARBA" id="ARBA00013085"/>
    </source>
</evidence>
<evidence type="ECO:0000256" key="5">
    <source>
        <dbReference type="ARBA" id="ARBA00022801"/>
    </source>
</evidence>
<evidence type="ECO:0000259" key="9">
    <source>
        <dbReference type="Pfam" id="PF02811"/>
    </source>
</evidence>
<dbReference type="Proteomes" id="UP001210925">
    <property type="component" value="Unassembled WGS sequence"/>
</dbReference>
<comment type="similarity">
    <text evidence="2 8">Belongs to the PHP hydrolase family. HisK subfamily.</text>
</comment>
<evidence type="ECO:0000256" key="2">
    <source>
        <dbReference type="ARBA" id="ARBA00009152"/>
    </source>
</evidence>
<proteinExistence type="inferred from homology"/>
<dbReference type="PANTHER" id="PTHR21039">
    <property type="entry name" value="HISTIDINOL PHOSPHATASE-RELATED"/>
    <property type="match status" value="1"/>
</dbReference>
<evidence type="ECO:0000256" key="1">
    <source>
        <dbReference type="ARBA" id="ARBA00004970"/>
    </source>
</evidence>
<sequence>MPRKEEHFYPEEAGKDLFKMYDDFYKEAREIQKNCPINILVGMEIEWLPSGDELEKLKLKYEFDLLVGSVHHVDTVPIDFNLEYLIKIETRLGGTEQLFIRYFDIQYEMLVNVKPLVVGHFDLIRMYRHDFPLSQAVWERINRNIDFIKSYDGLVELNSRGWKKPFQSAYPINDILLVMISKGIKFTLSDDSHGPDDVGLYYDQLIALIREFGIEKIHYPYRTNGRVEVREILSCDLKINN</sequence>
<dbReference type="GO" id="GO:0000105">
    <property type="term" value="P:L-histidine biosynthetic process"/>
    <property type="evidence" value="ECO:0007669"/>
    <property type="project" value="UniProtKB-UniRule"/>
</dbReference>
<keyword evidence="4 8" id="KW-0028">Amino-acid biosynthesis</keyword>
<dbReference type="InterPro" id="IPR010140">
    <property type="entry name" value="Histidinol_P_phosphatase_HisJ"/>
</dbReference>
<dbReference type="EMBL" id="JADGKB010000015">
    <property type="protein sequence ID" value="KAJ3259858.1"/>
    <property type="molecule type" value="Genomic_DNA"/>
</dbReference>
<dbReference type="InterPro" id="IPR004013">
    <property type="entry name" value="PHP_dom"/>
</dbReference>
<dbReference type="GO" id="GO:0004401">
    <property type="term" value="F:histidinol-phosphatase activity"/>
    <property type="evidence" value="ECO:0007669"/>
    <property type="project" value="UniProtKB-UniRule"/>
</dbReference>
<evidence type="ECO:0000313" key="11">
    <source>
        <dbReference type="Proteomes" id="UP001210925"/>
    </source>
</evidence>
<evidence type="ECO:0000313" key="10">
    <source>
        <dbReference type="EMBL" id="KAJ3259858.1"/>
    </source>
</evidence>
<dbReference type="GO" id="GO:0005737">
    <property type="term" value="C:cytoplasm"/>
    <property type="evidence" value="ECO:0007669"/>
    <property type="project" value="TreeGrafter"/>
</dbReference>